<name>A0ABZ2LUT2_9BACT</name>
<organism evidence="2 3">
    <name type="scientific">Pendulispora albinea</name>
    <dbReference type="NCBI Taxonomy" id="2741071"/>
    <lineage>
        <taxon>Bacteria</taxon>
        <taxon>Pseudomonadati</taxon>
        <taxon>Myxococcota</taxon>
        <taxon>Myxococcia</taxon>
        <taxon>Myxococcales</taxon>
        <taxon>Sorangiineae</taxon>
        <taxon>Pendulisporaceae</taxon>
        <taxon>Pendulispora</taxon>
    </lineage>
</organism>
<feature type="transmembrane region" description="Helical" evidence="1">
    <location>
        <begin position="213"/>
        <end position="245"/>
    </location>
</feature>
<sequence length="565" mass="62491">MIDATSRASLTTLGRDQGIFQYVAWALKQGAVDYRDVRDVNGPLTHLVHMVLLAFGGADEHRFRVLDLTITGIGFAFAGACLPGVIKKKVTWLDRAAWAFAGWVVLSGQHVMYLYWDLAQRESFFDWFMLSAVALQLAAQRGLARGAAVGGGPGALPPRGAASIVARAWPIALAAGLGAITWFGKPTYVVFTVVQLVALVVDRELGLSQKQRLGVFALGAAVGAATQLAFLVAYADVGAFLRIYFVDVPAMYRFMLPRTPVEILSPQWGGTAAAIAITTMVVHLGLIAEGHLPRRTIGVALVPLAGLVSVLAQAKGFGYHFHPVTAGMHMQWLLLIVWLWEKFGRAPRTRPLARLVPYAAGTALAMKLGVVLPSSPHVQDLWILGKARDRVDRESHDYLIYFRDKDFFPWEMRQTARYLQEHTRPDERVQIYGMDPYLLFLAGRMSATPYIYVYDLNVDAALGGSWMPDGVRPNPKQADVIVKMRDAHERDMLDRLKLAPPAAFVFFDKSPLTSNESAVVDFTEHCPESAAWVRERYRETAVFGEDRVWMRNDVAERIAAAPVSN</sequence>
<feature type="transmembrane region" description="Helical" evidence="1">
    <location>
        <begin position="98"/>
        <end position="116"/>
    </location>
</feature>
<feature type="transmembrane region" description="Helical" evidence="1">
    <location>
        <begin position="296"/>
        <end position="314"/>
    </location>
</feature>
<gene>
    <name evidence="2" type="ORF">LZC94_42620</name>
</gene>
<feature type="transmembrane region" description="Helical" evidence="1">
    <location>
        <begin position="168"/>
        <end position="201"/>
    </location>
</feature>
<dbReference type="Proteomes" id="UP001370348">
    <property type="component" value="Chromosome"/>
</dbReference>
<keyword evidence="1" id="KW-0472">Membrane</keyword>
<reference evidence="2 3" key="1">
    <citation type="submission" date="2021-12" db="EMBL/GenBank/DDBJ databases">
        <title>Discovery of the Pendulisporaceae a myxobacterial family with distinct sporulation behavior and unique specialized metabolism.</title>
        <authorList>
            <person name="Garcia R."/>
            <person name="Popoff A."/>
            <person name="Bader C.D."/>
            <person name="Loehr J."/>
            <person name="Walesch S."/>
            <person name="Walt C."/>
            <person name="Boldt J."/>
            <person name="Bunk B."/>
            <person name="Haeckl F.J.F.P.J."/>
            <person name="Gunesch A.P."/>
            <person name="Birkelbach J."/>
            <person name="Nuebel U."/>
            <person name="Pietschmann T."/>
            <person name="Bach T."/>
            <person name="Mueller R."/>
        </authorList>
    </citation>
    <scope>NUCLEOTIDE SEQUENCE [LARGE SCALE GENOMIC DNA]</scope>
    <source>
        <strain evidence="2 3">MSr11954</strain>
    </source>
</reference>
<accession>A0ABZ2LUT2</accession>
<feature type="transmembrane region" description="Helical" evidence="1">
    <location>
        <begin position="265"/>
        <end position="284"/>
    </location>
</feature>
<dbReference type="EMBL" id="CP089984">
    <property type="protein sequence ID" value="WXB14507.1"/>
    <property type="molecule type" value="Genomic_DNA"/>
</dbReference>
<evidence type="ECO:0000256" key="1">
    <source>
        <dbReference type="SAM" id="Phobius"/>
    </source>
</evidence>
<evidence type="ECO:0000313" key="3">
    <source>
        <dbReference type="Proteomes" id="UP001370348"/>
    </source>
</evidence>
<dbReference type="RefSeq" id="WP_394824129.1">
    <property type="nucleotide sequence ID" value="NZ_CP089984.1"/>
</dbReference>
<keyword evidence="3" id="KW-1185">Reference proteome</keyword>
<protein>
    <submittedName>
        <fullName evidence="2">Uncharacterized protein</fullName>
    </submittedName>
</protein>
<evidence type="ECO:0000313" key="2">
    <source>
        <dbReference type="EMBL" id="WXB14507.1"/>
    </source>
</evidence>
<feature type="transmembrane region" description="Helical" evidence="1">
    <location>
        <begin position="320"/>
        <end position="340"/>
    </location>
</feature>
<keyword evidence="1" id="KW-1133">Transmembrane helix</keyword>
<feature type="transmembrane region" description="Helical" evidence="1">
    <location>
        <begin position="65"/>
        <end position="86"/>
    </location>
</feature>
<keyword evidence="1" id="KW-0812">Transmembrane</keyword>
<proteinExistence type="predicted"/>